<sequence length="106" mass="11849">MRLKGILVAGGRGSRLYPFTRFTHKSLLPLHRRPVIDFALGTMRRAGITEFTIIGNHFIGQISQHVGTGLEGESMNYVIEEVPCGVGHALNLARPHSEDCRLMIYF</sequence>
<evidence type="ECO:0000256" key="4">
    <source>
        <dbReference type="ARBA" id="ARBA00022679"/>
    </source>
</evidence>
<comment type="similarity">
    <text evidence="2">Belongs to the glucose-1-phosphate thymidylyltransferase family.</text>
</comment>
<keyword evidence="4" id="KW-0808">Transferase</keyword>
<comment type="catalytic activity">
    <reaction evidence="8">
        <text>dTTP + alpha-D-glucose 1-phosphate + H(+) = dTDP-alpha-D-glucose + diphosphate</text>
        <dbReference type="Rhea" id="RHEA:15225"/>
        <dbReference type="ChEBI" id="CHEBI:15378"/>
        <dbReference type="ChEBI" id="CHEBI:33019"/>
        <dbReference type="ChEBI" id="CHEBI:37568"/>
        <dbReference type="ChEBI" id="CHEBI:57477"/>
        <dbReference type="ChEBI" id="CHEBI:58601"/>
        <dbReference type="EC" id="2.7.7.24"/>
    </reaction>
</comment>
<dbReference type="SUPFAM" id="SSF53448">
    <property type="entry name" value="Nucleotide-diphospho-sugar transferases"/>
    <property type="match status" value="1"/>
</dbReference>
<protein>
    <recommendedName>
        <fullName evidence="3">glucose-1-phosphate thymidylyltransferase</fullName>
        <ecNumber evidence="3">2.7.7.24</ecNumber>
    </recommendedName>
</protein>
<feature type="non-terminal residue" evidence="10">
    <location>
        <position position="106"/>
    </location>
</feature>
<dbReference type="InterPro" id="IPR005907">
    <property type="entry name" value="G1P_thy_trans_s"/>
</dbReference>
<evidence type="ECO:0000256" key="2">
    <source>
        <dbReference type="ARBA" id="ARBA00010480"/>
    </source>
</evidence>
<evidence type="ECO:0000256" key="8">
    <source>
        <dbReference type="ARBA" id="ARBA00049336"/>
    </source>
</evidence>
<evidence type="ECO:0000259" key="9">
    <source>
        <dbReference type="Pfam" id="PF00483"/>
    </source>
</evidence>
<keyword evidence="7" id="KW-0460">Magnesium</keyword>
<dbReference type="Gene3D" id="3.90.550.10">
    <property type="entry name" value="Spore Coat Polysaccharide Biosynthesis Protein SpsA, Chain A"/>
    <property type="match status" value="1"/>
</dbReference>
<organism evidence="10">
    <name type="scientific">marine metagenome</name>
    <dbReference type="NCBI Taxonomy" id="408172"/>
    <lineage>
        <taxon>unclassified sequences</taxon>
        <taxon>metagenomes</taxon>
        <taxon>ecological metagenomes</taxon>
    </lineage>
</organism>
<accession>A0A383B0I0</accession>
<feature type="domain" description="Nucleotidyl transferase" evidence="9">
    <location>
        <begin position="4"/>
        <end position="99"/>
    </location>
</feature>
<comment type="cofactor">
    <cofactor evidence="1">
        <name>Mg(2+)</name>
        <dbReference type="ChEBI" id="CHEBI:18420"/>
    </cofactor>
</comment>
<dbReference type="EMBL" id="UINC01196071">
    <property type="protein sequence ID" value="SVE12918.1"/>
    <property type="molecule type" value="Genomic_DNA"/>
</dbReference>
<dbReference type="AlphaFoldDB" id="A0A383B0I0"/>
<evidence type="ECO:0000256" key="1">
    <source>
        <dbReference type="ARBA" id="ARBA00001946"/>
    </source>
</evidence>
<keyword evidence="5" id="KW-0548">Nucleotidyltransferase</keyword>
<reference evidence="10" key="1">
    <citation type="submission" date="2018-05" db="EMBL/GenBank/DDBJ databases">
        <authorList>
            <person name="Lanie J.A."/>
            <person name="Ng W.-L."/>
            <person name="Kazmierczak K.M."/>
            <person name="Andrzejewski T.M."/>
            <person name="Davidsen T.M."/>
            <person name="Wayne K.J."/>
            <person name="Tettelin H."/>
            <person name="Glass J.I."/>
            <person name="Rusch D."/>
            <person name="Podicherti R."/>
            <person name="Tsui H.-C.T."/>
            <person name="Winkler M.E."/>
        </authorList>
    </citation>
    <scope>NUCLEOTIDE SEQUENCE</scope>
</reference>
<dbReference type="Pfam" id="PF00483">
    <property type="entry name" value="NTP_transferase"/>
    <property type="match status" value="1"/>
</dbReference>
<dbReference type="GO" id="GO:0008879">
    <property type="term" value="F:glucose-1-phosphate thymidylyltransferase activity"/>
    <property type="evidence" value="ECO:0007669"/>
    <property type="project" value="UniProtKB-EC"/>
</dbReference>
<dbReference type="PANTHER" id="PTHR43532:SF1">
    <property type="entry name" value="GLUCOSE-1-PHOSPHATE THYMIDYLYLTRANSFERASE 1"/>
    <property type="match status" value="1"/>
</dbReference>
<dbReference type="InterPro" id="IPR005835">
    <property type="entry name" value="NTP_transferase_dom"/>
</dbReference>
<evidence type="ECO:0000256" key="3">
    <source>
        <dbReference type="ARBA" id="ARBA00012461"/>
    </source>
</evidence>
<keyword evidence="6" id="KW-0479">Metal-binding</keyword>
<dbReference type="PANTHER" id="PTHR43532">
    <property type="entry name" value="GLUCOSE-1-PHOSPHATE THYMIDYLYLTRANSFERASE"/>
    <property type="match status" value="1"/>
</dbReference>
<dbReference type="GO" id="GO:0046872">
    <property type="term" value="F:metal ion binding"/>
    <property type="evidence" value="ECO:0007669"/>
    <property type="project" value="UniProtKB-KW"/>
</dbReference>
<evidence type="ECO:0000256" key="6">
    <source>
        <dbReference type="ARBA" id="ARBA00022723"/>
    </source>
</evidence>
<evidence type="ECO:0000256" key="7">
    <source>
        <dbReference type="ARBA" id="ARBA00022842"/>
    </source>
</evidence>
<dbReference type="InterPro" id="IPR029044">
    <property type="entry name" value="Nucleotide-diphossugar_trans"/>
</dbReference>
<dbReference type="EC" id="2.7.7.24" evidence="3"/>
<evidence type="ECO:0000256" key="5">
    <source>
        <dbReference type="ARBA" id="ARBA00022695"/>
    </source>
</evidence>
<gene>
    <name evidence="10" type="ORF">METZ01_LOCUS465772</name>
</gene>
<name>A0A383B0I0_9ZZZZ</name>
<proteinExistence type="inferred from homology"/>
<evidence type="ECO:0000313" key="10">
    <source>
        <dbReference type="EMBL" id="SVE12918.1"/>
    </source>
</evidence>